<feature type="compositionally biased region" description="Low complexity" evidence="2">
    <location>
        <begin position="86"/>
        <end position="110"/>
    </location>
</feature>
<evidence type="ECO:0000313" key="4">
    <source>
        <dbReference type="EMBL" id="KAF6222874.1"/>
    </source>
</evidence>
<evidence type="ECO:0000259" key="3">
    <source>
        <dbReference type="PROSITE" id="PS50157"/>
    </source>
</evidence>
<dbReference type="GO" id="GO:0008270">
    <property type="term" value="F:zinc ion binding"/>
    <property type="evidence" value="ECO:0007669"/>
    <property type="project" value="UniProtKB-KW"/>
</dbReference>
<keyword evidence="5" id="KW-1185">Reference proteome</keyword>
<evidence type="ECO:0000256" key="1">
    <source>
        <dbReference type="PROSITE-ProRule" id="PRU00042"/>
    </source>
</evidence>
<dbReference type="PROSITE" id="PS00028">
    <property type="entry name" value="ZINC_FINGER_C2H2_1"/>
    <property type="match status" value="2"/>
</dbReference>
<name>A0A8H6FCJ6_9LECA</name>
<dbReference type="RefSeq" id="XP_037152220.1">
    <property type="nucleotide sequence ID" value="XM_037291858.1"/>
</dbReference>
<keyword evidence="1" id="KW-0863">Zinc-finger</keyword>
<protein>
    <recommendedName>
        <fullName evidence="3">C2H2-type domain-containing protein</fullName>
    </recommendedName>
</protein>
<organism evidence="4 5">
    <name type="scientific">Letharia lupina</name>
    <dbReference type="NCBI Taxonomy" id="560253"/>
    <lineage>
        <taxon>Eukaryota</taxon>
        <taxon>Fungi</taxon>
        <taxon>Dikarya</taxon>
        <taxon>Ascomycota</taxon>
        <taxon>Pezizomycotina</taxon>
        <taxon>Lecanoromycetes</taxon>
        <taxon>OSLEUM clade</taxon>
        <taxon>Lecanoromycetidae</taxon>
        <taxon>Lecanorales</taxon>
        <taxon>Lecanorineae</taxon>
        <taxon>Parmeliaceae</taxon>
        <taxon>Letharia</taxon>
    </lineage>
</organism>
<dbReference type="InterPro" id="IPR013087">
    <property type="entry name" value="Znf_C2H2_type"/>
</dbReference>
<evidence type="ECO:0000313" key="5">
    <source>
        <dbReference type="Proteomes" id="UP000593566"/>
    </source>
</evidence>
<reference evidence="4 5" key="1">
    <citation type="journal article" date="2020" name="Genomics">
        <title>Complete, high-quality genomes from long-read metagenomic sequencing of two wolf lichen thalli reveals enigmatic genome architecture.</title>
        <authorList>
            <person name="McKenzie S.K."/>
            <person name="Walston R.F."/>
            <person name="Allen J.L."/>
        </authorList>
    </citation>
    <scope>NUCLEOTIDE SEQUENCE [LARGE SCALE GENOMIC DNA]</scope>
    <source>
        <strain evidence="4">WasteWater1</strain>
    </source>
</reference>
<keyword evidence="1" id="KW-0479">Metal-binding</keyword>
<feature type="domain" description="C2H2-type" evidence="3">
    <location>
        <begin position="54"/>
        <end position="83"/>
    </location>
</feature>
<feature type="region of interest" description="Disordered" evidence="2">
    <location>
        <begin position="270"/>
        <end position="335"/>
    </location>
</feature>
<dbReference type="PROSITE" id="PS50157">
    <property type="entry name" value="ZINC_FINGER_C2H2_2"/>
    <property type="match status" value="1"/>
</dbReference>
<dbReference type="Proteomes" id="UP000593566">
    <property type="component" value="Unassembled WGS sequence"/>
</dbReference>
<proteinExistence type="predicted"/>
<dbReference type="GeneID" id="59329343"/>
<keyword evidence="1" id="KW-0862">Zinc</keyword>
<feature type="compositionally biased region" description="Low complexity" evidence="2">
    <location>
        <begin position="292"/>
        <end position="335"/>
    </location>
</feature>
<gene>
    <name evidence="4" type="ORF">HO133_000925</name>
</gene>
<accession>A0A8H6FCJ6</accession>
<evidence type="ECO:0000256" key="2">
    <source>
        <dbReference type="SAM" id="MobiDB-lite"/>
    </source>
</evidence>
<comment type="caution">
    <text evidence="4">The sequence shown here is derived from an EMBL/GenBank/DDBJ whole genome shotgun (WGS) entry which is preliminary data.</text>
</comment>
<sequence>MAPTWSKDHMDWLPGLESLSHSGSNAVSTSRAALETSLNTQTADSNVDEVQYSIVCDDCGKHFWSRSKANSHAALTAHVLHEEIESPTVSNSPAATPASAPETTTPFTPAIKVEASPTTDTPGQEEREGSGDGKYSVCFGCGRHFGSREAAYNHAKAEHMQDTEMVPSSAPDGSPTFAAVGPAVIPTSLAANPSIHPSSLYQITGPDTTSLAANGGIIPTSPYWTTEKTPDYAIFPTSPVYNRGVSPTLMYRIAGPTSDHAMALLRKEIARPPVPNPESRASHSEDDDSLRRSSGLSPSPTTSDSPSTQDLPRCMNTGTQTFFTPTTTIPTSPSSSCATLEHPQVIFPPELSDRIFFIVTPSGNRKGPSFIMGLAEAQNAVTFRAGVRGRLESQGELVGLREIVARVPWLPVPVYADTNEDHYHLLMVVKFWPEWQKTNGNTSCHILVTLEDEKEDKEEGEQ</sequence>
<dbReference type="AlphaFoldDB" id="A0A8H6FCJ6"/>
<dbReference type="EMBL" id="JACCJB010000011">
    <property type="protein sequence ID" value="KAF6222874.1"/>
    <property type="molecule type" value="Genomic_DNA"/>
</dbReference>
<feature type="region of interest" description="Disordered" evidence="2">
    <location>
        <begin position="85"/>
        <end position="133"/>
    </location>
</feature>